<keyword evidence="3" id="KW-1185">Reference proteome</keyword>
<evidence type="ECO:0000256" key="1">
    <source>
        <dbReference type="SAM" id="Phobius"/>
    </source>
</evidence>
<name>A0ABW2UY68_9BACI</name>
<feature type="transmembrane region" description="Helical" evidence="1">
    <location>
        <begin position="12"/>
        <end position="30"/>
    </location>
</feature>
<dbReference type="RefSeq" id="WP_382359365.1">
    <property type="nucleotide sequence ID" value="NZ_JBHTGR010000040.1"/>
</dbReference>
<proteinExistence type="predicted"/>
<dbReference type="Proteomes" id="UP001596620">
    <property type="component" value="Unassembled WGS sequence"/>
</dbReference>
<organism evidence="2 3">
    <name type="scientific">Lentibacillus kimchii</name>
    <dbReference type="NCBI Taxonomy" id="1542911"/>
    <lineage>
        <taxon>Bacteria</taxon>
        <taxon>Bacillati</taxon>
        <taxon>Bacillota</taxon>
        <taxon>Bacilli</taxon>
        <taxon>Bacillales</taxon>
        <taxon>Bacillaceae</taxon>
        <taxon>Lentibacillus</taxon>
    </lineage>
</organism>
<dbReference type="EMBL" id="JBHTGR010000040">
    <property type="protein sequence ID" value="MFC7747531.1"/>
    <property type="molecule type" value="Genomic_DNA"/>
</dbReference>
<protein>
    <submittedName>
        <fullName evidence="2">Uncharacterized protein</fullName>
    </submittedName>
</protein>
<feature type="transmembrane region" description="Helical" evidence="1">
    <location>
        <begin position="90"/>
        <end position="107"/>
    </location>
</feature>
<evidence type="ECO:0000313" key="2">
    <source>
        <dbReference type="EMBL" id="MFC7747531.1"/>
    </source>
</evidence>
<keyword evidence="1" id="KW-1133">Transmembrane helix</keyword>
<keyword evidence="1" id="KW-0472">Membrane</keyword>
<evidence type="ECO:0000313" key="3">
    <source>
        <dbReference type="Proteomes" id="UP001596620"/>
    </source>
</evidence>
<feature type="transmembrane region" description="Helical" evidence="1">
    <location>
        <begin position="119"/>
        <end position="138"/>
    </location>
</feature>
<sequence>MTAAEAQHYEKTKIFLFVLICNIAIDGIVASYLKTIPYATIILTLLCFTIIGAVRFNTKKFNRLRTGLIIILVVAFLYVLGLNHLTPLSVPYWALFYPAIVGITTYIDIKYKPEGLKKFFIHFAGFVLFIAGVALYSIQFPPA</sequence>
<comment type="caution">
    <text evidence="2">The sequence shown here is derived from an EMBL/GenBank/DDBJ whole genome shotgun (WGS) entry which is preliminary data.</text>
</comment>
<accession>A0ABW2UY68</accession>
<feature type="transmembrane region" description="Helical" evidence="1">
    <location>
        <begin position="66"/>
        <end position="84"/>
    </location>
</feature>
<keyword evidence="1" id="KW-0812">Transmembrane</keyword>
<gene>
    <name evidence="2" type="ORF">ACFQU8_09855</name>
</gene>
<feature type="transmembrane region" description="Helical" evidence="1">
    <location>
        <begin position="36"/>
        <end position="54"/>
    </location>
</feature>
<reference evidence="3" key="1">
    <citation type="journal article" date="2019" name="Int. J. Syst. Evol. Microbiol.">
        <title>The Global Catalogue of Microorganisms (GCM) 10K type strain sequencing project: providing services to taxonomists for standard genome sequencing and annotation.</title>
        <authorList>
            <consortium name="The Broad Institute Genomics Platform"/>
            <consortium name="The Broad Institute Genome Sequencing Center for Infectious Disease"/>
            <person name="Wu L."/>
            <person name="Ma J."/>
        </authorList>
    </citation>
    <scope>NUCLEOTIDE SEQUENCE [LARGE SCALE GENOMIC DNA]</scope>
    <source>
        <strain evidence="3">JCM 30234</strain>
    </source>
</reference>